<evidence type="ECO:0000256" key="1">
    <source>
        <dbReference type="SAM" id="MobiDB-lite"/>
    </source>
</evidence>
<keyword evidence="3" id="KW-1185">Reference proteome</keyword>
<protein>
    <recommendedName>
        <fullName evidence="4">Secreted protein</fullName>
    </recommendedName>
</protein>
<gene>
    <name evidence="2" type="ORF">PENTCL1PPCAC_25489</name>
</gene>
<feature type="compositionally biased region" description="Polar residues" evidence="1">
    <location>
        <begin position="60"/>
        <end position="74"/>
    </location>
</feature>
<feature type="compositionally biased region" description="Low complexity" evidence="1">
    <location>
        <begin position="37"/>
        <end position="54"/>
    </location>
</feature>
<dbReference type="AlphaFoldDB" id="A0AAV5UAT4"/>
<reference evidence="2" key="1">
    <citation type="submission" date="2023-10" db="EMBL/GenBank/DDBJ databases">
        <title>Genome assembly of Pristionchus species.</title>
        <authorList>
            <person name="Yoshida K."/>
            <person name="Sommer R.J."/>
        </authorList>
    </citation>
    <scope>NUCLEOTIDE SEQUENCE</scope>
    <source>
        <strain evidence="2">RS0144</strain>
    </source>
</reference>
<dbReference type="Proteomes" id="UP001432027">
    <property type="component" value="Unassembled WGS sequence"/>
</dbReference>
<evidence type="ECO:0000313" key="3">
    <source>
        <dbReference type="Proteomes" id="UP001432027"/>
    </source>
</evidence>
<evidence type="ECO:0008006" key="4">
    <source>
        <dbReference type="Google" id="ProtNLM"/>
    </source>
</evidence>
<sequence length="124" mass="14052">AMQKTLFVLAAVAMCAFAHFGKGFLLNFTSKSHLKMLRPPATRSSRPSRLTRATWRQPRLPSSKSCQPSPIRLSKSSNRFFPVADTSSDTTNPLPLRIKWRESCHYSSSIISLIFFEFVCNDKL</sequence>
<name>A0AAV5UAT4_9BILA</name>
<accession>A0AAV5UAT4</accession>
<feature type="region of interest" description="Disordered" evidence="1">
    <location>
        <begin position="37"/>
        <end position="74"/>
    </location>
</feature>
<feature type="non-terminal residue" evidence="2">
    <location>
        <position position="1"/>
    </location>
</feature>
<proteinExistence type="predicted"/>
<comment type="caution">
    <text evidence="2">The sequence shown here is derived from an EMBL/GenBank/DDBJ whole genome shotgun (WGS) entry which is preliminary data.</text>
</comment>
<organism evidence="2 3">
    <name type="scientific">Pristionchus entomophagus</name>
    <dbReference type="NCBI Taxonomy" id="358040"/>
    <lineage>
        <taxon>Eukaryota</taxon>
        <taxon>Metazoa</taxon>
        <taxon>Ecdysozoa</taxon>
        <taxon>Nematoda</taxon>
        <taxon>Chromadorea</taxon>
        <taxon>Rhabditida</taxon>
        <taxon>Rhabditina</taxon>
        <taxon>Diplogasteromorpha</taxon>
        <taxon>Diplogasteroidea</taxon>
        <taxon>Neodiplogasteridae</taxon>
        <taxon>Pristionchus</taxon>
    </lineage>
</organism>
<dbReference type="EMBL" id="BTSX01000006">
    <property type="protein sequence ID" value="GMT03315.1"/>
    <property type="molecule type" value="Genomic_DNA"/>
</dbReference>
<evidence type="ECO:0000313" key="2">
    <source>
        <dbReference type="EMBL" id="GMT03315.1"/>
    </source>
</evidence>